<keyword evidence="8" id="KW-1185">Reference proteome</keyword>
<evidence type="ECO:0000256" key="4">
    <source>
        <dbReference type="ARBA" id="ARBA00022912"/>
    </source>
</evidence>
<feature type="domain" description="Phosphotyrosine protein phosphatase I" evidence="6">
    <location>
        <begin position="42"/>
        <end position="181"/>
    </location>
</feature>
<protein>
    <recommendedName>
        <fullName evidence="2">protein-tyrosine-phosphatase</fullName>
        <ecNumber evidence="2">3.1.3.48</ecNumber>
    </recommendedName>
</protein>
<dbReference type="SMART" id="SM00226">
    <property type="entry name" value="LMWPc"/>
    <property type="match status" value="1"/>
</dbReference>
<comment type="similarity">
    <text evidence="1">Belongs to the low molecular weight phosphotyrosine protein phosphatase family.</text>
</comment>
<evidence type="ECO:0000256" key="5">
    <source>
        <dbReference type="PIRSR" id="PIRSR617867-1"/>
    </source>
</evidence>
<evidence type="ECO:0000313" key="7">
    <source>
        <dbReference type="EMBL" id="MYN05202.1"/>
    </source>
</evidence>
<dbReference type="RefSeq" id="WP_161028150.1">
    <property type="nucleotide sequence ID" value="NZ_WWCJ01000026.1"/>
</dbReference>
<dbReference type="PANTHER" id="PTHR11717">
    <property type="entry name" value="LOW MOLECULAR WEIGHT PROTEIN TYROSINE PHOSPHATASE"/>
    <property type="match status" value="1"/>
</dbReference>
<keyword evidence="3" id="KW-0378">Hydrolase</keyword>
<comment type="caution">
    <text evidence="7">The sequence shown here is derived from an EMBL/GenBank/DDBJ whole genome shotgun (WGS) entry which is preliminary data.</text>
</comment>
<evidence type="ECO:0000313" key="8">
    <source>
        <dbReference type="Proteomes" id="UP000448575"/>
    </source>
</evidence>
<evidence type="ECO:0000256" key="2">
    <source>
        <dbReference type="ARBA" id="ARBA00013064"/>
    </source>
</evidence>
<evidence type="ECO:0000256" key="3">
    <source>
        <dbReference type="ARBA" id="ARBA00022801"/>
    </source>
</evidence>
<evidence type="ECO:0000259" key="6">
    <source>
        <dbReference type="SMART" id="SM00226"/>
    </source>
</evidence>
<accession>A0A6N9HQS0</accession>
<name>A0A6N9HQS0_9BURK</name>
<dbReference type="PANTHER" id="PTHR11717:SF7">
    <property type="entry name" value="LOW MOLECULAR WEIGHT PHOSPHOTYROSINE PROTEIN PHOSPHATASE"/>
    <property type="match status" value="1"/>
</dbReference>
<gene>
    <name evidence="7" type="ORF">GTP41_24205</name>
</gene>
<reference evidence="7 8" key="1">
    <citation type="submission" date="2019-12" db="EMBL/GenBank/DDBJ databases">
        <title>Novel species isolated from a subtropical stream in China.</title>
        <authorList>
            <person name="Lu H."/>
        </authorList>
    </citation>
    <scope>NUCLEOTIDE SEQUENCE [LARGE SCALE GENOMIC DNA]</scope>
    <source>
        <strain evidence="7 8">DS3</strain>
    </source>
</reference>
<dbReference type="InterPro" id="IPR017867">
    <property type="entry name" value="Tyr_phospatase_low_mol_wt"/>
</dbReference>
<dbReference type="GO" id="GO:0004725">
    <property type="term" value="F:protein tyrosine phosphatase activity"/>
    <property type="evidence" value="ECO:0007669"/>
    <property type="project" value="UniProtKB-EC"/>
</dbReference>
<dbReference type="EMBL" id="WWCJ01000026">
    <property type="protein sequence ID" value="MYN05202.1"/>
    <property type="molecule type" value="Genomic_DNA"/>
</dbReference>
<dbReference type="InterPro" id="IPR036196">
    <property type="entry name" value="Ptyr_pPase_sf"/>
</dbReference>
<keyword evidence="4" id="KW-0904">Protein phosphatase</keyword>
<feature type="active site" description="Nucleophile" evidence="5">
    <location>
        <position position="48"/>
    </location>
</feature>
<dbReference type="Pfam" id="PF01451">
    <property type="entry name" value="LMWPc"/>
    <property type="match status" value="1"/>
</dbReference>
<dbReference type="InterPro" id="IPR023485">
    <property type="entry name" value="Ptyr_pPase"/>
</dbReference>
<dbReference type="InterPro" id="IPR050438">
    <property type="entry name" value="LMW_PTPase"/>
</dbReference>
<dbReference type="SUPFAM" id="SSF52788">
    <property type="entry name" value="Phosphotyrosine protein phosphatases I"/>
    <property type="match status" value="1"/>
</dbReference>
<feature type="active site" description="Proton donor" evidence="5">
    <location>
        <position position="155"/>
    </location>
</feature>
<sequence length="195" mass="21491">MKAAINRRFGTWRGLVRLLLAYGELATGRLRPFQLRQPQQVRRLVFVCLGNICRSAYAEQVARAEGLACASFGLSTTTGVGSPEEAVAASGRAGLPMAAHRACDWKDFELQPGDLLLVMEVRQAHELQRRLGGRSDVQVALLGNWCSPPVPHLHDPFTLSPGYFDQCFVRVQQAVRRLGAELPQLRSDAAQRVQG</sequence>
<proteinExistence type="inferred from homology"/>
<evidence type="ECO:0000256" key="1">
    <source>
        <dbReference type="ARBA" id="ARBA00011063"/>
    </source>
</evidence>
<dbReference type="AlphaFoldDB" id="A0A6N9HQS0"/>
<dbReference type="Gene3D" id="3.40.50.2300">
    <property type="match status" value="1"/>
</dbReference>
<dbReference type="Proteomes" id="UP000448575">
    <property type="component" value="Unassembled WGS sequence"/>
</dbReference>
<organism evidence="7 8">
    <name type="scientific">Pseudoduganella guangdongensis</name>
    <dbReference type="NCBI Taxonomy" id="2692179"/>
    <lineage>
        <taxon>Bacteria</taxon>
        <taxon>Pseudomonadati</taxon>
        <taxon>Pseudomonadota</taxon>
        <taxon>Betaproteobacteria</taxon>
        <taxon>Burkholderiales</taxon>
        <taxon>Oxalobacteraceae</taxon>
        <taxon>Telluria group</taxon>
        <taxon>Pseudoduganella</taxon>
    </lineage>
</organism>
<dbReference type="PRINTS" id="PR00719">
    <property type="entry name" value="LMWPTPASE"/>
</dbReference>
<feature type="active site" evidence="5">
    <location>
        <position position="54"/>
    </location>
</feature>
<dbReference type="EC" id="3.1.3.48" evidence="2"/>